<dbReference type="AlphaFoldDB" id="X0VM15"/>
<accession>X0VM15</accession>
<proteinExistence type="predicted"/>
<feature type="transmembrane region" description="Helical" evidence="1">
    <location>
        <begin position="31"/>
        <end position="52"/>
    </location>
</feature>
<dbReference type="EMBL" id="BARS01039472">
    <property type="protein sequence ID" value="GAG19290.1"/>
    <property type="molecule type" value="Genomic_DNA"/>
</dbReference>
<reference evidence="2" key="1">
    <citation type="journal article" date="2014" name="Front. Microbiol.">
        <title>High frequency of phylogenetically diverse reductive dehalogenase-homologous genes in deep subseafloor sedimentary metagenomes.</title>
        <authorList>
            <person name="Kawai M."/>
            <person name="Futagami T."/>
            <person name="Toyoda A."/>
            <person name="Takaki Y."/>
            <person name="Nishi S."/>
            <person name="Hori S."/>
            <person name="Arai W."/>
            <person name="Tsubouchi T."/>
            <person name="Morono Y."/>
            <person name="Uchiyama I."/>
            <person name="Ito T."/>
            <person name="Fujiyama A."/>
            <person name="Inagaki F."/>
            <person name="Takami H."/>
        </authorList>
    </citation>
    <scope>NUCLEOTIDE SEQUENCE</scope>
    <source>
        <strain evidence="2">Expedition CK06-06</strain>
    </source>
</reference>
<feature type="non-terminal residue" evidence="2">
    <location>
        <position position="1"/>
    </location>
</feature>
<gene>
    <name evidence="2" type="ORF">S01H1_60266</name>
</gene>
<organism evidence="2">
    <name type="scientific">marine sediment metagenome</name>
    <dbReference type="NCBI Taxonomy" id="412755"/>
    <lineage>
        <taxon>unclassified sequences</taxon>
        <taxon>metagenomes</taxon>
        <taxon>ecological metagenomes</taxon>
    </lineage>
</organism>
<keyword evidence="1" id="KW-1133">Transmembrane helix</keyword>
<keyword evidence="1" id="KW-0472">Membrane</keyword>
<comment type="caution">
    <text evidence="2">The sequence shown here is derived from an EMBL/GenBank/DDBJ whole genome shotgun (WGS) entry which is preliminary data.</text>
</comment>
<keyword evidence="1" id="KW-0812">Transmembrane</keyword>
<evidence type="ECO:0000256" key="1">
    <source>
        <dbReference type="SAM" id="Phobius"/>
    </source>
</evidence>
<feature type="transmembrane region" description="Helical" evidence="1">
    <location>
        <begin position="64"/>
        <end position="90"/>
    </location>
</feature>
<name>X0VM15_9ZZZZ</name>
<protein>
    <submittedName>
        <fullName evidence="2">Uncharacterized protein</fullName>
    </submittedName>
</protein>
<evidence type="ECO:0000313" key="2">
    <source>
        <dbReference type="EMBL" id="GAG19290.1"/>
    </source>
</evidence>
<feature type="transmembrane region" description="Helical" evidence="1">
    <location>
        <begin position="5"/>
        <end position="25"/>
    </location>
</feature>
<sequence>HKMTIVTYAVSIVGVSSFIAHFWHVGSIVAIILWGITAVFAAFSIYGGIIGLSQDKSELGKAYLKAATVTGCLMLLGLTISAVFLLVPAIS</sequence>